<accession>A0A5C3EY84</accession>
<dbReference type="Proteomes" id="UP000323386">
    <property type="component" value="Unassembled WGS sequence"/>
</dbReference>
<organism evidence="2 3">
    <name type="scientific">Pseudozyma flocculosa</name>
    <dbReference type="NCBI Taxonomy" id="84751"/>
    <lineage>
        <taxon>Eukaryota</taxon>
        <taxon>Fungi</taxon>
        <taxon>Dikarya</taxon>
        <taxon>Basidiomycota</taxon>
        <taxon>Ustilaginomycotina</taxon>
        <taxon>Ustilaginomycetes</taxon>
        <taxon>Ustilaginales</taxon>
        <taxon>Ustilaginaceae</taxon>
        <taxon>Pseudozyma</taxon>
    </lineage>
</organism>
<feature type="region of interest" description="Disordered" evidence="1">
    <location>
        <begin position="1"/>
        <end position="63"/>
    </location>
</feature>
<dbReference type="AlphaFoldDB" id="A0A5C3EY84"/>
<feature type="region of interest" description="Disordered" evidence="1">
    <location>
        <begin position="276"/>
        <end position="304"/>
    </location>
</feature>
<protein>
    <submittedName>
        <fullName evidence="2">Uncharacterized protein</fullName>
    </submittedName>
</protein>
<feature type="compositionally biased region" description="Low complexity" evidence="1">
    <location>
        <begin position="101"/>
        <end position="111"/>
    </location>
</feature>
<feature type="region of interest" description="Disordered" evidence="1">
    <location>
        <begin position="152"/>
        <end position="228"/>
    </location>
</feature>
<feature type="region of interest" description="Disordered" evidence="1">
    <location>
        <begin position="81"/>
        <end position="111"/>
    </location>
</feature>
<evidence type="ECO:0000313" key="3">
    <source>
        <dbReference type="Proteomes" id="UP000323386"/>
    </source>
</evidence>
<evidence type="ECO:0000256" key="1">
    <source>
        <dbReference type="SAM" id="MobiDB-lite"/>
    </source>
</evidence>
<dbReference type="EMBL" id="OOIP01000006">
    <property type="protein sequence ID" value="SPO37188.1"/>
    <property type="molecule type" value="Genomic_DNA"/>
</dbReference>
<gene>
    <name evidence="2" type="ORF">PSFLO_02660</name>
</gene>
<evidence type="ECO:0000313" key="2">
    <source>
        <dbReference type="EMBL" id="SPO37188.1"/>
    </source>
</evidence>
<sequence length="304" mass="32573">MGGRKRQGPTQRARTARSLLAPTSIQNRAGRQAAWQAVESAIQVPSTAASRRRRDGRDGYGSTEPQAILARASCIHDSEGAAQVVAERRSDSGWWQPPPSGSGRAPASEASQKTSRRSLWCFFFFFWISDLRAAVSRQAPTGVRTLGVPSALATAPAAEPSIRPSDRPSTATHPSNDAMDECAGSWTEGFMSDSSDTHQGKRCPPSDGARRPSLHSKGGTAASHGAGCAVSPKGKIELAYELRRRRRLPVFAARPSVSWSWTKQARVCNLVGHLAGRSGSGGRRIPNGERRKSEAEPAIARKLG</sequence>
<name>A0A5C3EY84_9BASI</name>
<keyword evidence="3" id="KW-1185">Reference proteome</keyword>
<proteinExistence type="predicted"/>
<feature type="compositionally biased region" description="Basic and acidic residues" evidence="1">
    <location>
        <begin position="286"/>
        <end position="295"/>
    </location>
</feature>
<reference evidence="2 3" key="1">
    <citation type="submission" date="2018-03" db="EMBL/GenBank/DDBJ databases">
        <authorList>
            <person name="Guldener U."/>
        </authorList>
    </citation>
    <scope>NUCLEOTIDE SEQUENCE [LARGE SCALE GENOMIC DNA]</scope>
    <source>
        <strain evidence="2 3">DAOM196992</strain>
    </source>
</reference>